<dbReference type="InterPro" id="IPR000866">
    <property type="entry name" value="AhpC/TSA"/>
</dbReference>
<dbReference type="GO" id="GO:0016209">
    <property type="term" value="F:antioxidant activity"/>
    <property type="evidence" value="ECO:0007669"/>
    <property type="project" value="InterPro"/>
</dbReference>
<organism evidence="2">
    <name type="scientific">marine metagenome</name>
    <dbReference type="NCBI Taxonomy" id="408172"/>
    <lineage>
        <taxon>unclassified sequences</taxon>
        <taxon>metagenomes</taxon>
        <taxon>ecological metagenomes</taxon>
    </lineage>
</organism>
<gene>
    <name evidence="2" type="ORF">METZ01_LOCUS22768</name>
</gene>
<dbReference type="EMBL" id="UINC01001075">
    <property type="protein sequence ID" value="SUZ69914.1"/>
    <property type="molecule type" value="Genomic_DNA"/>
</dbReference>
<dbReference type="AlphaFoldDB" id="A0A381PTC4"/>
<name>A0A381PTC4_9ZZZZ</name>
<evidence type="ECO:0000259" key="1">
    <source>
        <dbReference type="Pfam" id="PF00578"/>
    </source>
</evidence>
<dbReference type="Gene3D" id="3.40.30.10">
    <property type="entry name" value="Glutaredoxin"/>
    <property type="match status" value="1"/>
</dbReference>
<dbReference type="InterPro" id="IPR036249">
    <property type="entry name" value="Thioredoxin-like_sf"/>
</dbReference>
<reference evidence="2" key="1">
    <citation type="submission" date="2018-05" db="EMBL/GenBank/DDBJ databases">
        <authorList>
            <person name="Lanie J.A."/>
            <person name="Ng W.-L."/>
            <person name="Kazmierczak K.M."/>
            <person name="Andrzejewski T.M."/>
            <person name="Davidsen T.M."/>
            <person name="Wayne K.J."/>
            <person name="Tettelin H."/>
            <person name="Glass J.I."/>
            <person name="Rusch D."/>
            <person name="Podicherti R."/>
            <person name="Tsui H.-C.T."/>
            <person name="Winkler M.E."/>
        </authorList>
    </citation>
    <scope>NUCLEOTIDE SEQUENCE</scope>
</reference>
<feature type="domain" description="Alkyl hydroperoxide reductase subunit C/ Thiol specific antioxidant" evidence="1">
    <location>
        <begin position="4"/>
        <end position="43"/>
    </location>
</feature>
<evidence type="ECO:0000313" key="2">
    <source>
        <dbReference type="EMBL" id="SUZ69914.1"/>
    </source>
</evidence>
<dbReference type="SUPFAM" id="SSF52833">
    <property type="entry name" value="Thioredoxin-like"/>
    <property type="match status" value="1"/>
</dbReference>
<dbReference type="GO" id="GO:0016491">
    <property type="term" value="F:oxidoreductase activity"/>
    <property type="evidence" value="ECO:0007669"/>
    <property type="project" value="InterPro"/>
</dbReference>
<accession>A0A381PTC4</accession>
<sequence>MLKIGTKAPEFELSDQDNNAVNMSDFKGQKVLLWFYPKASTPG</sequence>
<proteinExistence type="predicted"/>
<dbReference type="Pfam" id="PF00578">
    <property type="entry name" value="AhpC-TSA"/>
    <property type="match status" value="1"/>
</dbReference>
<protein>
    <recommendedName>
        <fullName evidence="1">Alkyl hydroperoxide reductase subunit C/ Thiol specific antioxidant domain-containing protein</fullName>
    </recommendedName>
</protein>